<dbReference type="PANTHER" id="PTHR43343:SF2">
    <property type="entry name" value="PDZ DOMAIN-CONTAINING PROTEIN"/>
    <property type="match status" value="1"/>
</dbReference>
<dbReference type="InterPro" id="IPR001940">
    <property type="entry name" value="Peptidase_S1C"/>
</dbReference>
<keyword evidence="6" id="KW-1185">Reference proteome</keyword>
<reference evidence="5 6" key="1">
    <citation type="journal article" date="2013" name="BMC Genomics">
        <title>Reconstruction of the lipid metabolism for the microalga Monoraphidium neglectum from its genome sequence reveals characteristics suitable for biofuel production.</title>
        <authorList>
            <person name="Bogen C."/>
            <person name="Al-Dilaimi A."/>
            <person name="Albersmeier A."/>
            <person name="Wichmann J."/>
            <person name="Grundmann M."/>
            <person name="Rupp O."/>
            <person name="Lauersen K.J."/>
            <person name="Blifernez-Klassen O."/>
            <person name="Kalinowski J."/>
            <person name="Goesmann A."/>
            <person name="Mussgnug J.H."/>
            <person name="Kruse O."/>
        </authorList>
    </citation>
    <scope>NUCLEOTIDE SEQUENCE [LARGE SCALE GENOMIC DNA]</scope>
    <source>
        <strain evidence="5 6">SAG 48.87</strain>
    </source>
</reference>
<dbReference type="PANTHER" id="PTHR43343">
    <property type="entry name" value="PEPTIDASE S12"/>
    <property type="match status" value="1"/>
</dbReference>
<dbReference type="InterPro" id="IPR051201">
    <property type="entry name" value="Chloro_Bact_Ser_Proteases"/>
</dbReference>
<dbReference type="OrthoDB" id="4217619at2759"/>
<feature type="region of interest" description="Disordered" evidence="4">
    <location>
        <begin position="1"/>
        <end position="24"/>
    </location>
</feature>
<keyword evidence="2" id="KW-0645">Protease</keyword>
<accession>A0A0D2KPR4</accession>
<dbReference type="RefSeq" id="XP_013896613.1">
    <property type="nucleotide sequence ID" value="XM_014041159.1"/>
</dbReference>
<sequence length="278" mass="29307">MQLGLRPAALAAPTRRQRAATRPQPVAWPLRCSAARNADAAWRAAGSTAAARGMAGVTADLSAQLKDYDGKYGNGEASPIPESLLAALEPSERSSVQLFHRSSPSVVNISTSTDVARLFPLNMMQARRRARARLPRGVGSGFIWDKKGHVVTNAHVISSATDVKVTLFDQSTYRAKVIGRDREKDVAVLQLLDVPRAKAALLRPVALGSSSDLLVGQKVYAIGNPFGLDQSMSSGIVSGLGRELPTSPTGVPITNVIQTDAAVNPGNSGALRAPRACP</sequence>
<dbReference type="GO" id="GO:0004252">
    <property type="term" value="F:serine-type endopeptidase activity"/>
    <property type="evidence" value="ECO:0007669"/>
    <property type="project" value="InterPro"/>
</dbReference>
<dbReference type="EMBL" id="KK102505">
    <property type="protein sequence ID" value="KIY97593.1"/>
    <property type="molecule type" value="Genomic_DNA"/>
</dbReference>
<dbReference type="Gene3D" id="2.40.10.10">
    <property type="entry name" value="Trypsin-like serine proteases"/>
    <property type="match status" value="2"/>
</dbReference>
<dbReference type="InterPro" id="IPR009003">
    <property type="entry name" value="Peptidase_S1_PA"/>
</dbReference>
<evidence type="ECO:0000313" key="5">
    <source>
        <dbReference type="EMBL" id="KIY97593.1"/>
    </source>
</evidence>
<evidence type="ECO:0000256" key="2">
    <source>
        <dbReference type="ARBA" id="ARBA00022670"/>
    </source>
</evidence>
<dbReference type="Pfam" id="PF13365">
    <property type="entry name" value="Trypsin_2"/>
    <property type="match status" value="1"/>
</dbReference>
<protein>
    <recommendedName>
        <fullName evidence="7">2-alkenal reductase (NAD(P)(+))</fullName>
    </recommendedName>
</protein>
<dbReference type="KEGG" id="mng:MNEG_10367"/>
<dbReference type="GeneID" id="25727522"/>
<evidence type="ECO:0000256" key="4">
    <source>
        <dbReference type="SAM" id="MobiDB-lite"/>
    </source>
</evidence>
<organism evidence="5 6">
    <name type="scientific">Monoraphidium neglectum</name>
    <dbReference type="NCBI Taxonomy" id="145388"/>
    <lineage>
        <taxon>Eukaryota</taxon>
        <taxon>Viridiplantae</taxon>
        <taxon>Chlorophyta</taxon>
        <taxon>core chlorophytes</taxon>
        <taxon>Chlorophyceae</taxon>
        <taxon>CS clade</taxon>
        <taxon>Sphaeropleales</taxon>
        <taxon>Selenastraceae</taxon>
        <taxon>Monoraphidium</taxon>
    </lineage>
</organism>
<dbReference type="SUPFAM" id="SSF50494">
    <property type="entry name" value="Trypsin-like serine proteases"/>
    <property type="match status" value="1"/>
</dbReference>
<evidence type="ECO:0000256" key="1">
    <source>
        <dbReference type="ARBA" id="ARBA00010541"/>
    </source>
</evidence>
<dbReference type="PRINTS" id="PR00834">
    <property type="entry name" value="PROTEASES2C"/>
</dbReference>
<dbReference type="Proteomes" id="UP000054498">
    <property type="component" value="Unassembled WGS sequence"/>
</dbReference>
<dbReference type="InterPro" id="IPR043504">
    <property type="entry name" value="Peptidase_S1_PA_chymotrypsin"/>
</dbReference>
<comment type="similarity">
    <text evidence="1">Belongs to the peptidase S1C family.</text>
</comment>
<evidence type="ECO:0008006" key="7">
    <source>
        <dbReference type="Google" id="ProtNLM"/>
    </source>
</evidence>
<name>A0A0D2KPR4_9CHLO</name>
<keyword evidence="3" id="KW-0378">Hydrolase</keyword>
<dbReference type="AlphaFoldDB" id="A0A0D2KPR4"/>
<evidence type="ECO:0000256" key="3">
    <source>
        <dbReference type="ARBA" id="ARBA00022801"/>
    </source>
</evidence>
<dbReference type="STRING" id="145388.A0A0D2KPR4"/>
<dbReference type="GO" id="GO:0006508">
    <property type="term" value="P:proteolysis"/>
    <property type="evidence" value="ECO:0007669"/>
    <property type="project" value="UniProtKB-KW"/>
</dbReference>
<proteinExistence type="inferred from homology"/>
<evidence type="ECO:0000313" key="6">
    <source>
        <dbReference type="Proteomes" id="UP000054498"/>
    </source>
</evidence>
<gene>
    <name evidence="5" type="ORF">MNEG_10367</name>
</gene>